<name>B6U0J5_MAIZE</name>
<sequence length="95" mass="9491">MASGAAAPVKMSTAVTACILLAVLLPMAPKLVMGDCSGSCVTLCDTFADGFCTGNADPAICPPEVQELCHPTVFTGCITECNTLCATSGFAPCAA</sequence>
<reference evidence="2" key="1">
    <citation type="journal article" date="2009" name="Plant Mol. Biol.">
        <title>Insights into corn genes derived from large-scale cDNA sequencing.</title>
        <authorList>
            <person name="Alexandrov N.N."/>
            <person name="Brover V.V."/>
            <person name="Freidin S."/>
            <person name="Troukhan M.E."/>
            <person name="Tatarinova T.V."/>
            <person name="Zhang H."/>
            <person name="Swaller T.J."/>
            <person name="Lu Y.P."/>
            <person name="Bouck J."/>
            <person name="Flavell R.B."/>
            <person name="Feldmann K.A."/>
        </authorList>
    </citation>
    <scope>NUCLEOTIDE SEQUENCE</scope>
</reference>
<dbReference type="EMBL" id="EU973955">
    <property type="protein sequence ID" value="ACG46073.1"/>
    <property type="molecule type" value="mRNA"/>
</dbReference>
<evidence type="ECO:0000313" key="2">
    <source>
        <dbReference type="EMBL" id="ACG42878.1"/>
    </source>
</evidence>
<feature type="signal peptide" evidence="1">
    <location>
        <begin position="1"/>
        <end position="34"/>
    </location>
</feature>
<keyword evidence="1" id="KW-0732">Signal</keyword>
<organism evidence="2">
    <name type="scientific">Zea mays</name>
    <name type="common">Maize</name>
    <dbReference type="NCBI Taxonomy" id="4577"/>
    <lineage>
        <taxon>Eukaryota</taxon>
        <taxon>Viridiplantae</taxon>
        <taxon>Streptophyta</taxon>
        <taxon>Embryophyta</taxon>
        <taxon>Tracheophyta</taxon>
        <taxon>Spermatophyta</taxon>
        <taxon>Magnoliopsida</taxon>
        <taxon>Liliopsida</taxon>
        <taxon>Poales</taxon>
        <taxon>Poaceae</taxon>
        <taxon>PACMAD clade</taxon>
        <taxon>Panicoideae</taxon>
        <taxon>Andropogonodae</taxon>
        <taxon>Andropogoneae</taxon>
        <taxon>Tripsacinae</taxon>
        <taxon>Zea</taxon>
    </lineage>
</organism>
<dbReference type="AlphaFoldDB" id="B6U0J5"/>
<evidence type="ECO:0000256" key="1">
    <source>
        <dbReference type="SAM" id="SignalP"/>
    </source>
</evidence>
<protein>
    <submittedName>
        <fullName evidence="2">Uncharacterized protein</fullName>
    </submittedName>
</protein>
<accession>B6U0J5</accession>
<feature type="chain" id="PRO_5010825508" evidence="1">
    <location>
        <begin position="35"/>
        <end position="95"/>
    </location>
</feature>
<proteinExistence type="evidence at transcript level"/>
<dbReference type="GeneID" id="100277838"/>
<dbReference type="EMBL" id="EU970760">
    <property type="protein sequence ID" value="ACG42878.1"/>
    <property type="molecule type" value="mRNA"/>
</dbReference>
<dbReference type="KEGG" id="zma:100277838"/>